<gene>
    <name evidence="1" type="ORF">DFQ59_108131</name>
</gene>
<dbReference type="OrthoDB" id="2087343at2"/>
<protein>
    <submittedName>
        <fullName evidence="1">Uncharacterized protein</fullName>
    </submittedName>
</protein>
<keyword evidence="2" id="KW-1185">Reference proteome</keyword>
<dbReference type="EMBL" id="QPJY01000008">
    <property type="protein sequence ID" value="RCX28103.1"/>
    <property type="molecule type" value="Genomic_DNA"/>
</dbReference>
<dbReference type="AlphaFoldDB" id="A0A369C2U2"/>
<proteinExistence type="predicted"/>
<accession>A0A369C2U2</accession>
<sequence length="144" mass="16332">MQHTFLFEEAVWSAEGNYHSGSGAEVALEGESRVEHEPGLWIVNTVMQVRDQPSQSVSSRYEIVPMRPGGSSTRWRMENPTVGRVEGKYVVVEDTLLSLYRSPDGRHSGTECLVRLDERRYLNRGTLLRAGQLVSSWAVELIRR</sequence>
<evidence type="ECO:0000313" key="1">
    <source>
        <dbReference type="EMBL" id="RCX28103.1"/>
    </source>
</evidence>
<dbReference type="RefSeq" id="WP_114280517.1">
    <property type="nucleotide sequence ID" value="NZ_QPJY01000008.1"/>
</dbReference>
<comment type="caution">
    <text evidence="1">The sequence shown here is derived from an EMBL/GenBank/DDBJ whole genome shotgun (WGS) entry which is preliminary data.</text>
</comment>
<evidence type="ECO:0000313" key="2">
    <source>
        <dbReference type="Proteomes" id="UP000252707"/>
    </source>
</evidence>
<organism evidence="1 2">
    <name type="scientific">Thioalbus denitrificans</name>
    <dbReference type="NCBI Taxonomy" id="547122"/>
    <lineage>
        <taxon>Bacteria</taxon>
        <taxon>Pseudomonadati</taxon>
        <taxon>Pseudomonadota</taxon>
        <taxon>Gammaproteobacteria</taxon>
        <taxon>Chromatiales</taxon>
        <taxon>Ectothiorhodospiraceae</taxon>
        <taxon>Thioalbus</taxon>
    </lineage>
</organism>
<dbReference type="Proteomes" id="UP000252707">
    <property type="component" value="Unassembled WGS sequence"/>
</dbReference>
<reference evidence="1 2" key="1">
    <citation type="submission" date="2018-07" db="EMBL/GenBank/DDBJ databases">
        <title>Genomic Encyclopedia of Type Strains, Phase IV (KMG-IV): sequencing the most valuable type-strain genomes for metagenomic binning, comparative biology and taxonomic classification.</title>
        <authorList>
            <person name="Goeker M."/>
        </authorList>
    </citation>
    <scope>NUCLEOTIDE SEQUENCE [LARGE SCALE GENOMIC DNA]</scope>
    <source>
        <strain evidence="1 2">DSM 26407</strain>
    </source>
</reference>
<name>A0A369C2U2_9GAMM</name>